<feature type="transmembrane region" description="Helical" evidence="4">
    <location>
        <begin position="782"/>
        <end position="806"/>
    </location>
</feature>
<evidence type="ECO:0000256" key="1">
    <source>
        <dbReference type="ARBA" id="ARBA00022729"/>
    </source>
</evidence>
<evidence type="ECO:0000313" key="9">
    <source>
        <dbReference type="Proteomes" id="UP001186944"/>
    </source>
</evidence>
<feature type="domain" description="Ig-like" evidence="7">
    <location>
        <begin position="120"/>
        <end position="205"/>
    </location>
</feature>
<dbReference type="GO" id="GO:0005886">
    <property type="term" value="C:plasma membrane"/>
    <property type="evidence" value="ECO:0007669"/>
    <property type="project" value="TreeGrafter"/>
</dbReference>
<keyword evidence="9" id="KW-1185">Reference proteome</keyword>
<keyword evidence="1 5" id="KW-0732">Signal</keyword>
<dbReference type="EMBL" id="VSWD01000002">
    <property type="protein sequence ID" value="KAK3107885.1"/>
    <property type="molecule type" value="Genomic_DNA"/>
</dbReference>
<evidence type="ECO:0000259" key="6">
    <source>
        <dbReference type="PROSITE" id="PS50022"/>
    </source>
</evidence>
<dbReference type="PANTHER" id="PTHR45080:SF8">
    <property type="entry name" value="IG-LIKE DOMAIN-CONTAINING PROTEIN"/>
    <property type="match status" value="1"/>
</dbReference>
<dbReference type="FunFam" id="2.60.120.260:FF:000016">
    <property type="entry name" value="Contactin-associated protein-like 4 isoform 1"/>
    <property type="match status" value="1"/>
</dbReference>
<dbReference type="GO" id="GO:0007156">
    <property type="term" value="P:homophilic cell adhesion via plasma membrane adhesion molecules"/>
    <property type="evidence" value="ECO:0007669"/>
    <property type="project" value="TreeGrafter"/>
</dbReference>
<feature type="signal peptide" evidence="5">
    <location>
        <begin position="1"/>
        <end position="16"/>
    </location>
</feature>
<dbReference type="InterPro" id="IPR013151">
    <property type="entry name" value="Immunoglobulin_dom"/>
</dbReference>
<protein>
    <submittedName>
        <fullName evidence="8">Uncharacterized protein</fullName>
    </submittedName>
</protein>
<dbReference type="InterPro" id="IPR013783">
    <property type="entry name" value="Ig-like_fold"/>
</dbReference>
<organism evidence="8 9">
    <name type="scientific">Pinctada imbricata</name>
    <name type="common">Atlantic pearl-oyster</name>
    <name type="synonym">Pinctada martensii</name>
    <dbReference type="NCBI Taxonomy" id="66713"/>
    <lineage>
        <taxon>Eukaryota</taxon>
        <taxon>Metazoa</taxon>
        <taxon>Spiralia</taxon>
        <taxon>Lophotrochozoa</taxon>
        <taxon>Mollusca</taxon>
        <taxon>Bivalvia</taxon>
        <taxon>Autobranchia</taxon>
        <taxon>Pteriomorphia</taxon>
        <taxon>Pterioida</taxon>
        <taxon>Pterioidea</taxon>
        <taxon>Pteriidae</taxon>
        <taxon>Pinctada</taxon>
    </lineage>
</organism>
<dbReference type="Proteomes" id="UP001186944">
    <property type="component" value="Unassembled WGS sequence"/>
</dbReference>
<dbReference type="CDD" id="cd00096">
    <property type="entry name" value="Ig"/>
    <property type="match status" value="2"/>
</dbReference>
<keyword evidence="4" id="KW-1133">Transmembrane helix</keyword>
<dbReference type="InterPro" id="IPR007110">
    <property type="entry name" value="Ig-like_dom"/>
</dbReference>
<feature type="domain" description="Ig-like" evidence="7">
    <location>
        <begin position="384"/>
        <end position="480"/>
    </location>
</feature>
<dbReference type="InterPro" id="IPR003598">
    <property type="entry name" value="Ig_sub2"/>
</dbReference>
<gene>
    <name evidence="8" type="ORF">FSP39_024404</name>
</gene>
<dbReference type="Gene3D" id="2.60.40.10">
    <property type="entry name" value="Immunoglobulins"/>
    <property type="match status" value="6"/>
</dbReference>
<sequence length="937" mass="106281">MVAIMLILIALKWSEGKISITPNASITWQRFGRPFNISCHYSGSRDHDVRWLKDSRPVLASEQILLSKENSVQGSLHMSDSAIYVKKLDHDDEGNYTCSAGEEFRFIQVKVIQGRMKIFPKEERIITFTNEQAVLTCEYSGNEKLRPTWRKDVKKKVGDFRFTSNLRTVIGSEVTSILKITKRAIEPSDAGEYTCSAGPLTKSVILEVHNGPCGNMLVSGQHGVPDQNMEASSFYEDTRYHDGPSRARLNQEPEENSNKDGDLVTQGGGWLAGSSDRNQWIQVKLKTQSVVREILIQGRSSEDCCNQSHWVTQFKVQYSKDGATWAKYKDQSGNLLFFRGNYDHDTVVSRRLPFPVIARYVRIVPTEWNENIALRFDIKGCSIPKNIRMIYPNQDFINIEVPKKLEITCEYTGPSNANITWFKDGYRILHHHGFTLKSTITLKNGRTTVVSSLSKVSTVYSDSGKYRCKIENTTLTKVVAVHAVRFDKLPSYSRYWLVHGSPFHLSCTYKSREKRQFSWKYEDMYIGSFGFDVNSEAKVKDGAVELTSAVSETSVSRKDEGKYTCLIGGMEKQWDVRVLKPKGNGTSQNLKLYEPMYLDCNVEGLTDDVRFERFWTRGGSRISQMDSKGRMNYLPDGKMLQIIDAESEDAGRYECNILLEAGTTQTQQVVIVKEIHAPPNASVEGQKILYSGDSLHLYCKTTGYPKPYIVWMKNGETLTETGSRITLLPYDGMDNGHLIVFNVNENEAGQYICKAVSEDFPPSTSSLEVKVTDTKPNQNSPVVIVVVIICALVIVLVLLCGACAYFNRRRRKHKYTAYDGDDTPLERLRKERPIVATRRYGDADDDFESKLRVVRLKEEPKLFPKKGELSSNKTVCTVEDVDDTYEKMPLRRYVNCDTVDASDTSSDVDKQKLSVNDDAKDDLIKHDDVRKSVIDIK</sequence>
<feature type="chain" id="PRO_5041712807" evidence="5">
    <location>
        <begin position="17"/>
        <end position="937"/>
    </location>
</feature>
<evidence type="ECO:0000256" key="2">
    <source>
        <dbReference type="ARBA" id="ARBA00023157"/>
    </source>
</evidence>
<keyword evidence="4" id="KW-0812">Transmembrane</keyword>
<dbReference type="InterPro" id="IPR000421">
    <property type="entry name" value="FA58C"/>
</dbReference>
<keyword evidence="4" id="KW-0472">Membrane</keyword>
<dbReference type="PROSITE" id="PS50835">
    <property type="entry name" value="IG_LIKE"/>
    <property type="match status" value="6"/>
</dbReference>
<evidence type="ECO:0000256" key="4">
    <source>
        <dbReference type="SAM" id="Phobius"/>
    </source>
</evidence>
<evidence type="ECO:0000256" key="3">
    <source>
        <dbReference type="SAM" id="MobiDB-lite"/>
    </source>
</evidence>
<accession>A0AA88YL98</accession>
<feature type="domain" description="Ig-like" evidence="7">
    <location>
        <begin position="581"/>
        <end position="670"/>
    </location>
</feature>
<dbReference type="SUPFAM" id="SSF49785">
    <property type="entry name" value="Galactose-binding domain-like"/>
    <property type="match status" value="1"/>
</dbReference>
<name>A0AA88YL98_PINIB</name>
<feature type="domain" description="Ig-like" evidence="7">
    <location>
        <begin position="490"/>
        <end position="577"/>
    </location>
</feature>
<evidence type="ECO:0000256" key="5">
    <source>
        <dbReference type="SAM" id="SignalP"/>
    </source>
</evidence>
<dbReference type="InterPro" id="IPR008979">
    <property type="entry name" value="Galactose-bd-like_sf"/>
</dbReference>
<feature type="domain" description="Ig-like" evidence="7">
    <location>
        <begin position="678"/>
        <end position="772"/>
    </location>
</feature>
<feature type="region of interest" description="Disordered" evidence="3">
    <location>
        <begin position="238"/>
        <end position="268"/>
    </location>
</feature>
<feature type="domain" description="F5/8 type C" evidence="6">
    <location>
        <begin position="213"/>
        <end position="381"/>
    </location>
</feature>
<dbReference type="Pfam" id="PF00047">
    <property type="entry name" value="ig"/>
    <property type="match status" value="1"/>
</dbReference>
<dbReference type="SUPFAM" id="SSF48726">
    <property type="entry name" value="Immunoglobulin"/>
    <property type="match status" value="5"/>
</dbReference>
<dbReference type="CDD" id="cd00057">
    <property type="entry name" value="FA58C"/>
    <property type="match status" value="1"/>
</dbReference>
<dbReference type="Pfam" id="PF00754">
    <property type="entry name" value="F5_F8_type_C"/>
    <property type="match status" value="1"/>
</dbReference>
<reference evidence="8" key="1">
    <citation type="submission" date="2019-08" db="EMBL/GenBank/DDBJ databases">
        <title>The improved chromosome-level genome for the pearl oyster Pinctada fucata martensii using PacBio sequencing and Hi-C.</title>
        <authorList>
            <person name="Zheng Z."/>
        </authorList>
    </citation>
    <scope>NUCLEOTIDE SEQUENCE</scope>
    <source>
        <strain evidence="8">ZZ-2019</strain>
        <tissue evidence="8">Adductor muscle</tissue>
    </source>
</reference>
<dbReference type="SMART" id="SM00409">
    <property type="entry name" value="IG"/>
    <property type="match status" value="6"/>
</dbReference>
<dbReference type="InterPro" id="IPR050958">
    <property type="entry name" value="Cell_Adh-Cytoskel_Orgn"/>
</dbReference>
<dbReference type="PROSITE" id="PS50022">
    <property type="entry name" value="FA58C_3"/>
    <property type="match status" value="1"/>
</dbReference>
<proteinExistence type="predicted"/>
<dbReference type="InterPro" id="IPR003599">
    <property type="entry name" value="Ig_sub"/>
</dbReference>
<feature type="compositionally biased region" description="Basic and acidic residues" evidence="3">
    <location>
        <begin position="238"/>
        <end position="262"/>
    </location>
</feature>
<evidence type="ECO:0000313" key="8">
    <source>
        <dbReference type="EMBL" id="KAK3107885.1"/>
    </source>
</evidence>
<dbReference type="SMART" id="SM00408">
    <property type="entry name" value="IGc2"/>
    <property type="match status" value="5"/>
</dbReference>
<evidence type="ECO:0000259" key="7">
    <source>
        <dbReference type="PROSITE" id="PS50835"/>
    </source>
</evidence>
<dbReference type="Pfam" id="PF13927">
    <property type="entry name" value="Ig_3"/>
    <property type="match status" value="1"/>
</dbReference>
<dbReference type="InterPro" id="IPR013098">
    <property type="entry name" value="Ig_I-set"/>
</dbReference>
<comment type="caution">
    <text evidence="8">The sequence shown here is derived from an EMBL/GenBank/DDBJ whole genome shotgun (WGS) entry which is preliminary data.</text>
</comment>
<dbReference type="InterPro" id="IPR036179">
    <property type="entry name" value="Ig-like_dom_sf"/>
</dbReference>
<dbReference type="Pfam" id="PF07679">
    <property type="entry name" value="I-set"/>
    <property type="match status" value="2"/>
</dbReference>
<dbReference type="SMART" id="SM00231">
    <property type="entry name" value="FA58C"/>
    <property type="match status" value="1"/>
</dbReference>
<feature type="domain" description="Ig-like" evidence="7">
    <location>
        <begin position="22"/>
        <end position="100"/>
    </location>
</feature>
<keyword evidence="2" id="KW-1015">Disulfide bond</keyword>
<dbReference type="PANTHER" id="PTHR45080">
    <property type="entry name" value="CONTACTIN 5"/>
    <property type="match status" value="1"/>
</dbReference>
<dbReference type="Gene3D" id="2.60.120.260">
    <property type="entry name" value="Galactose-binding domain-like"/>
    <property type="match status" value="1"/>
</dbReference>
<dbReference type="AlphaFoldDB" id="A0AA88YL98"/>